<dbReference type="EMBL" id="JACSPX010000001">
    <property type="protein sequence ID" value="MBD8010751.1"/>
    <property type="molecule type" value="Genomic_DNA"/>
</dbReference>
<dbReference type="InterPro" id="IPR009057">
    <property type="entry name" value="Homeodomain-like_sf"/>
</dbReference>
<proteinExistence type="predicted"/>
<evidence type="ECO:0000256" key="2">
    <source>
        <dbReference type="ARBA" id="ARBA00023125"/>
    </source>
</evidence>
<dbReference type="PRINTS" id="PR00455">
    <property type="entry name" value="HTHTETR"/>
</dbReference>
<dbReference type="PROSITE" id="PS50977">
    <property type="entry name" value="HTH_TETR_2"/>
    <property type="match status" value="1"/>
</dbReference>
<organism evidence="6 7">
    <name type="scientific">Microbacterium commune</name>
    <dbReference type="NCBI Taxonomy" id="2762219"/>
    <lineage>
        <taxon>Bacteria</taxon>
        <taxon>Bacillati</taxon>
        <taxon>Actinomycetota</taxon>
        <taxon>Actinomycetes</taxon>
        <taxon>Micrococcales</taxon>
        <taxon>Microbacteriaceae</taxon>
        <taxon>Microbacterium</taxon>
    </lineage>
</organism>
<evidence type="ECO:0000259" key="5">
    <source>
        <dbReference type="PROSITE" id="PS50977"/>
    </source>
</evidence>
<accession>A0ABR8W1X4</accession>
<reference evidence="6 7" key="1">
    <citation type="submission" date="2020-08" db="EMBL/GenBank/DDBJ databases">
        <title>A Genomic Blueprint of the Chicken Gut Microbiome.</title>
        <authorList>
            <person name="Gilroy R."/>
            <person name="Ravi A."/>
            <person name="Getino M."/>
            <person name="Pursley I."/>
            <person name="Horton D.L."/>
            <person name="Alikhan N.-F."/>
            <person name="Baker D."/>
            <person name="Gharbi K."/>
            <person name="Hall N."/>
            <person name="Watson M."/>
            <person name="Adriaenssens E.M."/>
            <person name="Foster-Nyarko E."/>
            <person name="Jarju S."/>
            <person name="Secka A."/>
            <person name="Antonio M."/>
            <person name="Oren A."/>
            <person name="Chaudhuri R."/>
            <person name="La Ragione R.M."/>
            <person name="Hildebrand F."/>
            <person name="Pallen M.J."/>
        </authorList>
    </citation>
    <scope>NUCLEOTIDE SEQUENCE [LARGE SCALE GENOMIC DNA]</scope>
    <source>
        <strain evidence="6 7">Re1</strain>
    </source>
</reference>
<dbReference type="SUPFAM" id="SSF46689">
    <property type="entry name" value="Homeodomain-like"/>
    <property type="match status" value="1"/>
</dbReference>
<evidence type="ECO:0000256" key="3">
    <source>
        <dbReference type="ARBA" id="ARBA00023163"/>
    </source>
</evidence>
<keyword evidence="1" id="KW-0805">Transcription regulation</keyword>
<dbReference type="RefSeq" id="WP_191712875.1">
    <property type="nucleotide sequence ID" value="NZ_JACSPX010000001.1"/>
</dbReference>
<keyword evidence="2 4" id="KW-0238">DNA-binding</keyword>
<sequence>MSRPPLARERVLDAYQSILIADGERAATLEAVAREAGVSKGGLLYHFGSKDDLTAGLVARLAALTDDDLERMSDAEDGAIAYYVRTSVMEDDALDRALIATTRLAQGGSALASAALRDVRMRWADGIRPHVRDETALDMVMLLSDGLYFNNSLAEPSDDQTAVSEFVPTGATLDRLIALVVEATTRAPE</sequence>
<dbReference type="Proteomes" id="UP000611521">
    <property type="component" value="Unassembled WGS sequence"/>
</dbReference>
<dbReference type="Gene3D" id="1.10.357.10">
    <property type="entry name" value="Tetracycline Repressor, domain 2"/>
    <property type="match status" value="1"/>
</dbReference>
<evidence type="ECO:0000313" key="6">
    <source>
        <dbReference type="EMBL" id="MBD8010751.1"/>
    </source>
</evidence>
<dbReference type="InterPro" id="IPR001647">
    <property type="entry name" value="HTH_TetR"/>
</dbReference>
<dbReference type="PANTHER" id="PTHR30055">
    <property type="entry name" value="HTH-TYPE TRANSCRIPTIONAL REGULATOR RUTR"/>
    <property type="match status" value="1"/>
</dbReference>
<evidence type="ECO:0000313" key="7">
    <source>
        <dbReference type="Proteomes" id="UP000611521"/>
    </source>
</evidence>
<gene>
    <name evidence="6" type="ORF">H9633_00375</name>
</gene>
<dbReference type="InterPro" id="IPR050109">
    <property type="entry name" value="HTH-type_TetR-like_transc_reg"/>
</dbReference>
<name>A0ABR8W1X4_9MICO</name>
<dbReference type="PANTHER" id="PTHR30055:SF234">
    <property type="entry name" value="HTH-TYPE TRANSCRIPTIONAL REGULATOR BETI"/>
    <property type="match status" value="1"/>
</dbReference>
<protein>
    <submittedName>
        <fullName evidence="6">TetR/AcrR family transcriptional regulator</fullName>
    </submittedName>
</protein>
<evidence type="ECO:0000256" key="1">
    <source>
        <dbReference type="ARBA" id="ARBA00023015"/>
    </source>
</evidence>
<dbReference type="Pfam" id="PF00440">
    <property type="entry name" value="TetR_N"/>
    <property type="match status" value="1"/>
</dbReference>
<comment type="caution">
    <text evidence="6">The sequence shown here is derived from an EMBL/GenBank/DDBJ whole genome shotgun (WGS) entry which is preliminary data.</text>
</comment>
<evidence type="ECO:0000256" key="4">
    <source>
        <dbReference type="PROSITE-ProRule" id="PRU00335"/>
    </source>
</evidence>
<feature type="domain" description="HTH tetR-type" evidence="5">
    <location>
        <begin position="5"/>
        <end position="65"/>
    </location>
</feature>
<keyword evidence="7" id="KW-1185">Reference proteome</keyword>
<keyword evidence="3" id="KW-0804">Transcription</keyword>
<feature type="DNA-binding region" description="H-T-H motif" evidence="4">
    <location>
        <begin position="28"/>
        <end position="47"/>
    </location>
</feature>